<feature type="coiled-coil region" evidence="3">
    <location>
        <begin position="367"/>
        <end position="554"/>
    </location>
</feature>
<name>A0AAD6A0V9_9POAL</name>
<evidence type="ECO:0000256" key="4">
    <source>
        <dbReference type="SAM" id="MobiDB-lite"/>
    </source>
</evidence>
<evidence type="ECO:0000256" key="3">
    <source>
        <dbReference type="SAM" id="Coils"/>
    </source>
</evidence>
<comment type="caution">
    <text evidence="5">The sequence shown here is derived from an EMBL/GenBank/DDBJ whole genome shotgun (WGS) entry which is preliminary data.</text>
</comment>
<evidence type="ECO:0008006" key="7">
    <source>
        <dbReference type="Google" id="ProtNLM"/>
    </source>
</evidence>
<proteinExistence type="inferred from homology"/>
<evidence type="ECO:0000256" key="1">
    <source>
        <dbReference type="ARBA" id="ARBA00005921"/>
    </source>
</evidence>
<reference evidence="5 6" key="1">
    <citation type="journal article" date="2022" name="Cell">
        <title>Repeat-based holocentromeres influence genome architecture and karyotype evolution.</title>
        <authorList>
            <person name="Hofstatter P.G."/>
            <person name="Thangavel G."/>
            <person name="Lux T."/>
            <person name="Neumann P."/>
            <person name="Vondrak T."/>
            <person name="Novak P."/>
            <person name="Zhang M."/>
            <person name="Costa L."/>
            <person name="Castellani M."/>
            <person name="Scott A."/>
            <person name="Toegelov H."/>
            <person name="Fuchs J."/>
            <person name="Mata-Sucre Y."/>
            <person name="Dias Y."/>
            <person name="Vanzela A.L.L."/>
            <person name="Huettel B."/>
            <person name="Almeida C.C.S."/>
            <person name="Simkova H."/>
            <person name="Souza G."/>
            <person name="Pedrosa-Harand A."/>
            <person name="Macas J."/>
            <person name="Mayer K.F.X."/>
            <person name="Houben A."/>
            <person name="Marques A."/>
        </authorList>
    </citation>
    <scope>NUCLEOTIDE SEQUENCE [LARGE SCALE GENOMIC DNA]</scope>
    <source>
        <strain evidence="5">RhyTen1mFocal</strain>
    </source>
</reference>
<feature type="coiled-coil region" evidence="3">
    <location>
        <begin position="587"/>
        <end position="708"/>
    </location>
</feature>
<protein>
    <recommendedName>
        <fullName evidence="7">Filament-like plant protein 3</fullName>
    </recommendedName>
</protein>
<feature type="compositionally biased region" description="Low complexity" evidence="4">
    <location>
        <begin position="22"/>
        <end position="32"/>
    </location>
</feature>
<feature type="compositionally biased region" description="Polar residues" evidence="4">
    <location>
        <begin position="287"/>
        <end position="305"/>
    </location>
</feature>
<comment type="similarity">
    <text evidence="1">Belongs to the FPP family.</text>
</comment>
<feature type="compositionally biased region" description="Basic residues" evidence="4">
    <location>
        <begin position="273"/>
        <end position="286"/>
    </location>
</feature>
<dbReference type="AlphaFoldDB" id="A0AAD6A0V9"/>
<sequence length="791" mass="90367">MERRSWLWRKKPTEKNTGETESSGSASSISLSERCSDEQEVLRGSPNQTQSPDITSKIEPKLPGIMFKSNSDENKDETIKILSEKLSAAILDLNAKEDIVKQHAKVAEEAVLGWERAEEEIAGLKSQLNSSNQRNSELDERIRHLDGALKECVRELRQVRSDQERKLEEALFQQSCKWESDKSNLELQVTELQAKLEAQAENTCPKNTTSTNPESNSRVASLEKEVSSLKAQLHLRTIEKELSTKAAEKASKQRLESLKKVGKLENECRKLRAKAHGPHSPLRRVASRNSTYTESIPDSQSDNETSCSDSWASALLSELDQFKIIEKVGVVRSTSTSIDAALLDDFSEMERIVSTDEFRDKGEEMEKVRLEKALNEVKKQLVDTRVKLQAMENKSTELQKNLNLLNGEKHTLEMELESLEVKKGEVDLHLERAKLELKDLKAERNEMESQLQSARGENSKYREKVKILQREIDQEKALSAQMKVKLQKIETLEVEKRKLESQLFSLRKEVSTWREKTRLLDETLEKERGLSEELKFKLQEMQSAQVEKQDIELQFLSSKEEVGVLRENVSSLQRRSTEIEAKLQGKVQLLEETLEKERTLYKELLTKYKSMEIEEIKRKQLMEKVVSFEKKIEEEKKFSLVYAEGLEASETKRNKLSAQYEIACREIEELRAKLSTLEDTVSKERNSAVELALKCKVLEQELREIKDAGRKEPVLGEGFQIKQEKQRALAAGKLAECQKTIDSISQHLKSLANLDDFGLEIQNAGIIQSGIDKDTNSFLHSAYSEKLSVSP</sequence>
<evidence type="ECO:0000313" key="6">
    <source>
        <dbReference type="Proteomes" id="UP001210211"/>
    </source>
</evidence>
<evidence type="ECO:0000256" key="2">
    <source>
        <dbReference type="ARBA" id="ARBA00023054"/>
    </source>
</evidence>
<keyword evidence="6" id="KW-1185">Reference proteome</keyword>
<feature type="region of interest" description="Disordered" evidence="4">
    <location>
        <begin position="273"/>
        <end position="305"/>
    </location>
</feature>
<feature type="region of interest" description="Disordered" evidence="4">
    <location>
        <begin position="200"/>
        <end position="223"/>
    </location>
</feature>
<accession>A0AAD6A0V9</accession>
<keyword evidence="2 3" id="KW-0175">Coiled coil</keyword>
<feature type="compositionally biased region" description="Polar residues" evidence="4">
    <location>
        <begin position="200"/>
        <end position="219"/>
    </location>
</feature>
<dbReference type="PANTHER" id="PTHR31580:SF11">
    <property type="entry name" value="OS07G0506600 PROTEIN"/>
    <property type="match status" value="1"/>
</dbReference>
<dbReference type="Pfam" id="PF05911">
    <property type="entry name" value="FPP"/>
    <property type="match status" value="3"/>
</dbReference>
<organism evidence="5 6">
    <name type="scientific">Rhynchospora tenuis</name>
    <dbReference type="NCBI Taxonomy" id="198213"/>
    <lineage>
        <taxon>Eukaryota</taxon>
        <taxon>Viridiplantae</taxon>
        <taxon>Streptophyta</taxon>
        <taxon>Embryophyta</taxon>
        <taxon>Tracheophyta</taxon>
        <taxon>Spermatophyta</taxon>
        <taxon>Magnoliopsida</taxon>
        <taxon>Liliopsida</taxon>
        <taxon>Poales</taxon>
        <taxon>Cyperaceae</taxon>
        <taxon>Cyperoideae</taxon>
        <taxon>Rhynchosporeae</taxon>
        <taxon>Rhynchospora</taxon>
    </lineage>
</organism>
<gene>
    <name evidence="5" type="ORF">LUZ61_011391</name>
</gene>
<dbReference type="Proteomes" id="UP001210211">
    <property type="component" value="Unassembled WGS sequence"/>
</dbReference>
<dbReference type="EMBL" id="JAMRDG010000001">
    <property type="protein sequence ID" value="KAJ3707686.1"/>
    <property type="molecule type" value="Genomic_DNA"/>
</dbReference>
<feature type="compositionally biased region" description="Polar residues" evidence="4">
    <location>
        <begin position="45"/>
        <end position="54"/>
    </location>
</feature>
<feature type="compositionally biased region" description="Basic and acidic residues" evidence="4">
    <location>
        <begin position="1"/>
        <end position="18"/>
    </location>
</feature>
<dbReference type="InterPro" id="IPR008587">
    <property type="entry name" value="FPP_plant"/>
</dbReference>
<evidence type="ECO:0000313" key="5">
    <source>
        <dbReference type="EMBL" id="KAJ3707686.1"/>
    </source>
</evidence>
<feature type="region of interest" description="Disordered" evidence="4">
    <location>
        <begin position="1"/>
        <end position="75"/>
    </location>
</feature>
<dbReference type="PANTHER" id="PTHR31580">
    <property type="entry name" value="FILAMENT-LIKE PLANT PROTEIN 4"/>
    <property type="match status" value="1"/>
</dbReference>